<dbReference type="AlphaFoldDB" id="A0A386ZQ92"/>
<dbReference type="EMBL" id="CP032568">
    <property type="protein sequence ID" value="AYF78879.1"/>
    <property type="molecule type" value="Genomic_DNA"/>
</dbReference>
<dbReference type="Pfam" id="PF15420">
    <property type="entry name" value="Abhydrolase_9_N"/>
    <property type="match status" value="1"/>
</dbReference>
<sequence>MTIEPQPGDSTETEDAIPAQPGADRPDTADSAGADASAGVGEGNSLPARLWRFADRLEDAVRPSYPGLVAAAIFFAWSVSPSLMPRTWLFQGLVSGISGAIGYGVGCVLQWAFLKWVWPRIPEAGAWAKLWHPSDLARGITKIVVVLACVVGAALVLARSARWQRDLEVLMGMTPTTTSGYLRAELVAGLTVALVIGVFRVVRWMIRRLVRLANLDLRIPRTVAYPAVIVVVAVLAVLLVQGVLAKGFFTVANSAFSTRNGKTSPSAVQPQLAERSGSPASSAKWETLGSEGRWFVATAPSAERIAQVTGRPAREPIRVYAGLESAETPEDIANLVVQELDRTRAWERQALVVVTTTGTGWVDTQTAESIEYMYGGDEAIAATQYSYLPSVLSFLSDRNKATEAGKLLVHAVHEKWATLPPEHRPKLLVYGESLGSQGSEGAFTGLDDIRTLVDGVLWVGPPNSNRIWSQLEQRRDPGTPEILPIYADGLIVRFGATAANLATPARPWTNPRVVYLQHASDPIVWWSPDLLFTQPDWLKEPRGSDVSKSIRWWPIVTFWQVSADLAHAQSVPAGHGHKYGTTVLDGWVAVAQPQGWNPDLESNIRKALDEDILWEYAHK</sequence>
<proteinExistence type="predicted"/>
<keyword evidence="2" id="KW-0472">Membrane</keyword>
<dbReference type="KEGG" id="nyu:D7D52_09575"/>
<evidence type="ECO:0000259" key="4">
    <source>
        <dbReference type="Pfam" id="PF15420"/>
    </source>
</evidence>
<feature type="transmembrane region" description="Helical" evidence="2">
    <location>
        <begin position="65"/>
        <end position="84"/>
    </location>
</feature>
<dbReference type="Pfam" id="PF10081">
    <property type="entry name" value="Abhydrolase_9"/>
    <property type="match status" value="1"/>
</dbReference>
<feature type="domain" description="Alpha/beta-hydrolase N-terminal" evidence="4">
    <location>
        <begin position="80"/>
        <end position="300"/>
    </location>
</feature>
<feature type="transmembrane region" description="Helical" evidence="2">
    <location>
        <begin position="96"/>
        <end position="118"/>
    </location>
</feature>
<dbReference type="InterPro" id="IPR027788">
    <property type="entry name" value="Alpha/beta-hydrolase_N_dom"/>
</dbReference>
<dbReference type="RefSeq" id="WP_120743959.1">
    <property type="nucleotide sequence ID" value="NZ_CP032568.1"/>
</dbReference>
<dbReference type="OrthoDB" id="4397445at2"/>
<gene>
    <name evidence="5" type="ORF">D7D52_09575</name>
</gene>
<keyword evidence="2" id="KW-1133">Transmembrane helix</keyword>
<dbReference type="InterPro" id="IPR027787">
    <property type="entry name" value="Alpha/beta-hydrolase_catalytic"/>
</dbReference>
<name>A0A386ZQ92_9NOCA</name>
<evidence type="ECO:0000256" key="2">
    <source>
        <dbReference type="SAM" id="Phobius"/>
    </source>
</evidence>
<evidence type="ECO:0000313" key="6">
    <source>
        <dbReference type="Proteomes" id="UP000267164"/>
    </source>
</evidence>
<organism evidence="5 6">
    <name type="scientific">Nocardia yunnanensis</name>
    <dbReference type="NCBI Taxonomy" id="2382165"/>
    <lineage>
        <taxon>Bacteria</taxon>
        <taxon>Bacillati</taxon>
        <taxon>Actinomycetota</taxon>
        <taxon>Actinomycetes</taxon>
        <taxon>Mycobacteriales</taxon>
        <taxon>Nocardiaceae</taxon>
        <taxon>Nocardia</taxon>
    </lineage>
</organism>
<keyword evidence="6" id="KW-1185">Reference proteome</keyword>
<feature type="compositionally biased region" description="Low complexity" evidence="1">
    <location>
        <begin position="29"/>
        <end position="39"/>
    </location>
</feature>
<evidence type="ECO:0000259" key="3">
    <source>
        <dbReference type="Pfam" id="PF10081"/>
    </source>
</evidence>
<feature type="region of interest" description="Disordered" evidence="1">
    <location>
        <begin position="258"/>
        <end position="284"/>
    </location>
</feature>
<feature type="compositionally biased region" description="Polar residues" evidence="1">
    <location>
        <begin position="258"/>
        <end position="269"/>
    </location>
</feature>
<dbReference type="InterPro" id="IPR012037">
    <property type="entry name" value="Alpha/beta-hydrolase_fam"/>
</dbReference>
<feature type="transmembrane region" description="Helical" evidence="2">
    <location>
        <begin position="223"/>
        <end position="244"/>
    </location>
</feature>
<feature type="domain" description="Alpha/beta-hydrolase catalytic" evidence="3">
    <location>
        <begin position="317"/>
        <end position="600"/>
    </location>
</feature>
<keyword evidence="2" id="KW-0812">Transmembrane</keyword>
<reference evidence="5 6" key="1">
    <citation type="submission" date="2018-09" db="EMBL/GenBank/DDBJ databases">
        <title>Nocardia yunnanensis sp. nov., an actinomycete isolated from a soil sample.</title>
        <authorList>
            <person name="Zhang J."/>
        </authorList>
    </citation>
    <scope>NUCLEOTIDE SEQUENCE [LARGE SCALE GENOMIC DNA]</scope>
    <source>
        <strain evidence="5 6">CFHS0054</strain>
    </source>
</reference>
<feature type="transmembrane region" description="Helical" evidence="2">
    <location>
        <begin position="139"/>
        <end position="161"/>
    </location>
</feature>
<evidence type="ECO:0000256" key="1">
    <source>
        <dbReference type="SAM" id="MobiDB-lite"/>
    </source>
</evidence>
<feature type="transmembrane region" description="Helical" evidence="2">
    <location>
        <begin position="181"/>
        <end position="202"/>
    </location>
</feature>
<evidence type="ECO:0000313" key="5">
    <source>
        <dbReference type="EMBL" id="AYF78879.1"/>
    </source>
</evidence>
<feature type="region of interest" description="Disordered" evidence="1">
    <location>
        <begin position="1"/>
        <end position="41"/>
    </location>
</feature>
<dbReference type="Proteomes" id="UP000267164">
    <property type="component" value="Chromosome"/>
</dbReference>
<protein>
    <recommendedName>
        <fullName evidence="7">Alpha/beta-hydrolase catalytic domain-containing protein</fullName>
    </recommendedName>
</protein>
<dbReference type="PIRSF" id="PIRSF007542">
    <property type="entry name" value="UCP007542"/>
    <property type="match status" value="1"/>
</dbReference>
<evidence type="ECO:0008006" key="7">
    <source>
        <dbReference type="Google" id="ProtNLM"/>
    </source>
</evidence>
<accession>A0A386ZQ92</accession>